<dbReference type="EMBL" id="JARVKF010000113">
    <property type="protein sequence ID" value="KAK9422374.1"/>
    <property type="molecule type" value="Genomic_DNA"/>
</dbReference>
<dbReference type="PANTHER" id="PTHR35605">
    <property type="entry name" value="ECP2 EFFECTOR PROTEIN DOMAIN-CONTAINING PROTEIN-RELATED"/>
    <property type="match status" value="1"/>
</dbReference>
<dbReference type="PANTHER" id="PTHR35605:SF1">
    <property type="entry name" value="ECP2 EFFECTOR PROTEIN DOMAIN-CONTAINING PROTEIN-RELATED"/>
    <property type="match status" value="1"/>
</dbReference>
<dbReference type="GO" id="GO:0016787">
    <property type="term" value="F:hydrolase activity"/>
    <property type="evidence" value="ECO:0007669"/>
    <property type="project" value="UniProtKB-KW"/>
</dbReference>
<evidence type="ECO:0000259" key="1">
    <source>
        <dbReference type="Pfam" id="PF03443"/>
    </source>
</evidence>
<keyword evidence="3" id="KW-1185">Reference proteome</keyword>
<accession>A0ABR2V651</accession>
<reference evidence="2 3" key="1">
    <citation type="journal article" date="2024" name="J. Plant Pathol.">
        <title>Sequence and assembly of the genome of Seiridium unicorne, isolate CBS 538.82, causal agent of cypress canker disease.</title>
        <authorList>
            <person name="Scali E."/>
            <person name="Rocca G.D."/>
            <person name="Danti R."/>
            <person name="Garbelotto M."/>
            <person name="Barberini S."/>
            <person name="Baroncelli R."/>
            <person name="Emiliani G."/>
        </authorList>
    </citation>
    <scope>NUCLEOTIDE SEQUENCE [LARGE SCALE GENOMIC DNA]</scope>
    <source>
        <strain evidence="2 3">BM-138-508</strain>
    </source>
</reference>
<evidence type="ECO:0000313" key="3">
    <source>
        <dbReference type="Proteomes" id="UP001408356"/>
    </source>
</evidence>
<name>A0ABR2V651_9PEZI</name>
<dbReference type="Pfam" id="PF03443">
    <property type="entry name" value="AA9"/>
    <property type="match status" value="1"/>
</dbReference>
<dbReference type="Gene3D" id="2.70.50.70">
    <property type="match status" value="1"/>
</dbReference>
<feature type="domain" description="Auxiliary Activity family 9 catalytic" evidence="1">
    <location>
        <begin position="20"/>
        <end position="177"/>
    </location>
</feature>
<dbReference type="Proteomes" id="UP001408356">
    <property type="component" value="Unassembled WGS sequence"/>
</dbReference>
<comment type="caution">
    <text evidence="2">The sequence shown here is derived from an EMBL/GenBank/DDBJ whole genome shotgun (WGS) entry which is preliminary data.</text>
</comment>
<keyword evidence="2" id="KW-0378">Hydrolase</keyword>
<evidence type="ECO:0000313" key="2">
    <source>
        <dbReference type="EMBL" id="KAK9422374.1"/>
    </source>
</evidence>
<proteinExistence type="predicted"/>
<dbReference type="InterPro" id="IPR005103">
    <property type="entry name" value="AA9_LPMO"/>
</dbReference>
<sequence>MKYSPAFVVLAGWTTNVVAHWNYNSLIVNGQVVGEPYEYIRQNNNSNSPLQIVNSTDVRCNSGAAIGTPLSSSTMTDAAGDELGFVVEARFGHPGIQLVYLSWAPDGVGAADYHGSGDWANLRFLLSRPWEMFTIGEEGLPWAMRWKHPFRFPLSRTVPEGEYLLRAGGLALHAAHKLDCEVLLMGRTINMQSICKSMTAVMASYALAAPHISVVRDNVLTRDQSGALLCSIDTFSPADRLRTMQNINTLRDKHTTCPADPFNLDDPDHRQCERVACQWNSAVYVCNDNYYKVSPTCDLVADYAQAIVDACTSGQPNWKQGQTVQGQLFDTDNWNVVVAAGDC</sequence>
<protein>
    <submittedName>
        <fullName evidence="2">Glycoside hydrolase</fullName>
    </submittedName>
</protein>
<organism evidence="2 3">
    <name type="scientific">Seiridium unicorne</name>
    <dbReference type="NCBI Taxonomy" id="138068"/>
    <lineage>
        <taxon>Eukaryota</taxon>
        <taxon>Fungi</taxon>
        <taxon>Dikarya</taxon>
        <taxon>Ascomycota</taxon>
        <taxon>Pezizomycotina</taxon>
        <taxon>Sordariomycetes</taxon>
        <taxon>Xylariomycetidae</taxon>
        <taxon>Amphisphaeriales</taxon>
        <taxon>Sporocadaceae</taxon>
        <taxon>Seiridium</taxon>
    </lineage>
</organism>
<gene>
    <name evidence="2" type="ORF">SUNI508_04730</name>
</gene>